<dbReference type="Proteomes" id="UP001576776">
    <property type="component" value="Unassembled WGS sequence"/>
</dbReference>
<name>A0ABV4YH38_9CYAN</name>
<organism evidence="1 2">
    <name type="scientific">Floridaenema fluviatile BLCC-F154</name>
    <dbReference type="NCBI Taxonomy" id="3153640"/>
    <lineage>
        <taxon>Bacteria</taxon>
        <taxon>Bacillati</taxon>
        <taxon>Cyanobacteriota</taxon>
        <taxon>Cyanophyceae</taxon>
        <taxon>Oscillatoriophycideae</taxon>
        <taxon>Aerosakkonematales</taxon>
        <taxon>Aerosakkonemataceae</taxon>
        <taxon>Floridanema</taxon>
        <taxon>Floridanema fluviatile</taxon>
    </lineage>
</organism>
<evidence type="ECO:0000313" key="2">
    <source>
        <dbReference type="Proteomes" id="UP001576776"/>
    </source>
</evidence>
<keyword evidence="2" id="KW-1185">Reference proteome</keyword>
<evidence type="ECO:0000313" key="1">
    <source>
        <dbReference type="EMBL" id="MFB2937170.1"/>
    </source>
</evidence>
<gene>
    <name evidence="1" type="ORF">ACE1B6_18140</name>
</gene>
<proteinExistence type="predicted"/>
<dbReference type="EMBL" id="JBHFNS010000070">
    <property type="protein sequence ID" value="MFB2937170.1"/>
    <property type="molecule type" value="Genomic_DNA"/>
</dbReference>
<accession>A0ABV4YH38</accession>
<sequence>MWQNISHRSLGEKTSPINNSPISEVAEKLTDLKVSRQNLTKLMNLEIWAIVTTTDDFFPGFWYRFMSNRQLALKKLVQREKDLPKK</sequence>
<protein>
    <submittedName>
        <fullName evidence="1">Uncharacterized protein</fullName>
    </submittedName>
</protein>
<comment type="caution">
    <text evidence="1">The sequence shown here is derived from an EMBL/GenBank/DDBJ whole genome shotgun (WGS) entry which is preliminary data.</text>
</comment>
<dbReference type="RefSeq" id="WP_413258661.1">
    <property type="nucleotide sequence ID" value="NZ_JBHFNS010000070.1"/>
</dbReference>
<reference evidence="1 2" key="1">
    <citation type="submission" date="2024-09" db="EMBL/GenBank/DDBJ databases">
        <title>Floridaenema gen nov. (Aerosakkonemataceae, Aerosakkonematales ord. nov., Cyanobacteria) from benthic tropical and subtropical fresh waters, with the description of four new species.</title>
        <authorList>
            <person name="Moretto J.A."/>
            <person name="Berthold D.E."/>
            <person name="Lefler F.W."/>
            <person name="Huang I.-S."/>
            <person name="Laughinghouse H. IV."/>
        </authorList>
    </citation>
    <scope>NUCLEOTIDE SEQUENCE [LARGE SCALE GENOMIC DNA]</scope>
    <source>
        <strain evidence="1 2">BLCC-F154</strain>
    </source>
</reference>